<dbReference type="GO" id="GO:0005886">
    <property type="term" value="C:plasma membrane"/>
    <property type="evidence" value="ECO:0007669"/>
    <property type="project" value="UniProtKB-SubCell"/>
</dbReference>
<feature type="transmembrane region" description="Helical" evidence="7">
    <location>
        <begin position="44"/>
        <end position="66"/>
    </location>
</feature>
<keyword evidence="11" id="KW-1185">Reference proteome</keyword>
<dbReference type="Pfam" id="PF00528">
    <property type="entry name" value="BPD_transp_1"/>
    <property type="match status" value="1"/>
</dbReference>
<dbReference type="GO" id="GO:0055085">
    <property type="term" value="P:transmembrane transport"/>
    <property type="evidence" value="ECO:0007669"/>
    <property type="project" value="InterPro"/>
</dbReference>
<feature type="region of interest" description="Disordered" evidence="8">
    <location>
        <begin position="1"/>
        <end position="21"/>
    </location>
</feature>
<feature type="transmembrane region" description="Helical" evidence="7">
    <location>
        <begin position="186"/>
        <end position="207"/>
    </location>
</feature>
<evidence type="ECO:0000256" key="1">
    <source>
        <dbReference type="ARBA" id="ARBA00004651"/>
    </source>
</evidence>
<dbReference type="InterPro" id="IPR035906">
    <property type="entry name" value="MetI-like_sf"/>
</dbReference>
<name>A0A2T0X279_9RHOB</name>
<dbReference type="InterPro" id="IPR000515">
    <property type="entry name" value="MetI-like"/>
</dbReference>
<keyword evidence="5 7" id="KW-1133">Transmembrane helix</keyword>
<evidence type="ECO:0000256" key="2">
    <source>
        <dbReference type="ARBA" id="ARBA00022448"/>
    </source>
</evidence>
<comment type="caution">
    <text evidence="10">The sequence shown here is derived from an EMBL/GenBank/DDBJ whole genome shotgun (WGS) entry which is preliminary data.</text>
</comment>
<dbReference type="CDD" id="cd06261">
    <property type="entry name" value="TM_PBP2"/>
    <property type="match status" value="1"/>
</dbReference>
<dbReference type="PANTHER" id="PTHR43386:SF26">
    <property type="entry name" value="ABC TRANSPORTER PERMEASE PROTEIN"/>
    <property type="match status" value="1"/>
</dbReference>
<evidence type="ECO:0000256" key="8">
    <source>
        <dbReference type="SAM" id="MobiDB-lite"/>
    </source>
</evidence>
<protein>
    <submittedName>
        <fullName evidence="10">Peptide/nickel transport system permease protein</fullName>
    </submittedName>
</protein>
<feature type="transmembrane region" description="Helical" evidence="7">
    <location>
        <begin position="154"/>
        <end position="174"/>
    </location>
</feature>
<dbReference type="InterPro" id="IPR050366">
    <property type="entry name" value="BP-dependent_transpt_permease"/>
</dbReference>
<comment type="subcellular location">
    <subcellularLocation>
        <location evidence="1 7">Cell membrane</location>
        <topology evidence="1 7">Multi-pass membrane protein</topology>
    </subcellularLocation>
</comment>
<comment type="similarity">
    <text evidence="7">Belongs to the binding-protein-dependent transport system permease family.</text>
</comment>
<feature type="transmembrane region" description="Helical" evidence="7">
    <location>
        <begin position="294"/>
        <end position="318"/>
    </location>
</feature>
<dbReference type="AlphaFoldDB" id="A0A2T0X279"/>
<sequence length="327" mass="35501">MTDPTHIPADPHEETPLAPSAHRPSRWRAVWDGDLAWSFRRSPVALVAALVVLVMVLGAALAPLIAPYTPFDPASLNLFNGITPPFTANEFTGDYFLFGTDDQGRDVLSTILYGLRISLFVGVMAVLFAMLLGITLGLLAGYAGGWTDTVIMRVADVQLTFPSILVALLIFGVARGIVPIEHRADMAIWVLILAIGLSDWVQFARVVRGATLVQKDREYVQAARLIGRSNGAIMFRHILPNVLSPVLVIATISLALAIIAEATLSFLGVGAPPTQPSLGTLIRIGQDFLFSGEWWILFFPAMTLLALALSVNLLGDWLRDALNPRLR</sequence>
<dbReference type="PANTHER" id="PTHR43386">
    <property type="entry name" value="OLIGOPEPTIDE TRANSPORT SYSTEM PERMEASE PROTEIN APPC"/>
    <property type="match status" value="1"/>
</dbReference>
<feature type="transmembrane region" description="Helical" evidence="7">
    <location>
        <begin position="117"/>
        <end position="142"/>
    </location>
</feature>
<evidence type="ECO:0000256" key="6">
    <source>
        <dbReference type="ARBA" id="ARBA00023136"/>
    </source>
</evidence>
<feature type="domain" description="ABC transmembrane type-1" evidence="9">
    <location>
        <begin position="115"/>
        <end position="315"/>
    </location>
</feature>
<evidence type="ECO:0000256" key="3">
    <source>
        <dbReference type="ARBA" id="ARBA00022475"/>
    </source>
</evidence>
<feature type="transmembrane region" description="Helical" evidence="7">
    <location>
        <begin position="238"/>
        <end position="260"/>
    </location>
</feature>
<keyword evidence="4 7" id="KW-0812">Transmembrane</keyword>
<dbReference type="SUPFAM" id="SSF161098">
    <property type="entry name" value="MetI-like"/>
    <property type="match status" value="1"/>
</dbReference>
<accession>A0A2T0X279</accession>
<dbReference type="PROSITE" id="PS50928">
    <property type="entry name" value="ABC_TM1"/>
    <property type="match status" value="1"/>
</dbReference>
<keyword evidence="3" id="KW-1003">Cell membrane</keyword>
<evidence type="ECO:0000256" key="7">
    <source>
        <dbReference type="RuleBase" id="RU363032"/>
    </source>
</evidence>
<organism evidence="10 11">
    <name type="scientific">Hasllibacter halocynthiae</name>
    <dbReference type="NCBI Taxonomy" id="595589"/>
    <lineage>
        <taxon>Bacteria</taxon>
        <taxon>Pseudomonadati</taxon>
        <taxon>Pseudomonadota</taxon>
        <taxon>Alphaproteobacteria</taxon>
        <taxon>Rhodobacterales</taxon>
        <taxon>Roseobacteraceae</taxon>
        <taxon>Hasllibacter</taxon>
    </lineage>
</organism>
<evidence type="ECO:0000259" key="9">
    <source>
        <dbReference type="PROSITE" id="PS50928"/>
    </source>
</evidence>
<keyword evidence="2 7" id="KW-0813">Transport</keyword>
<reference evidence="10 11" key="1">
    <citation type="submission" date="2018-03" db="EMBL/GenBank/DDBJ databases">
        <title>Genomic Encyclopedia of Archaeal and Bacterial Type Strains, Phase II (KMG-II): from individual species to whole genera.</title>
        <authorList>
            <person name="Goeker M."/>
        </authorList>
    </citation>
    <scope>NUCLEOTIDE SEQUENCE [LARGE SCALE GENOMIC DNA]</scope>
    <source>
        <strain evidence="10 11">DSM 29318</strain>
    </source>
</reference>
<proteinExistence type="inferred from homology"/>
<dbReference type="Pfam" id="PF12911">
    <property type="entry name" value="OppC_N"/>
    <property type="match status" value="1"/>
</dbReference>
<dbReference type="Proteomes" id="UP000238801">
    <property type="component" value="Unassembled WGS sequence"/>
</dbReference>
<evidence type="ECO:0000313" key="10">
    <source>
        <dbReference type="EMBL" id="PRY93059.1"/>
    </source>
</evidence>
<gene>
    <name evidence="10" type="ORF">BCF33_1925</name>
</gene>
<keyword evidence="6 7" id="KW-0472">Membrane</keyword>
<evidence type="ECO:0000313" key="11">
    <source>
        <dbReference type="Proteomes" id="UP000238801"/>
    </source>
</evidence>
<dbReference type="EMBL" id="PVTT01000002">
    <property type="protein sequence ID" value="PRY93059.1"/>
    <property type="molecule type" value="Genomic_DNA"/>
</dbReference>
<evidence type="ECO:0000256" key="4">
    <source>
        <dbReference type="ARBA" id="ARBA00022692"/>
    </source>
</evidence>
<dbReference type="InterPro" id="IPR025966">
    <property type="entry name" value="OppC_N"/>
</dbReference>
<evidence type="ECO:0000256" key="5">
    <source>
        <dbReference type="ARBA" id="ARBA00022989"/>
    </source>
</evidence>
<dbReference type="Gene3D" id="1.10.3720.10">
    <property type="entry name" value="MetI-like"/>
    <property type="match status" value="1"/>
</dbReference>